<keyword evidence="2" id="KW-0813">Transport</keyword>
<protein>
    <submittedName>
        <fullName evidence="8">Lysophospholipid transporter LplT</fullName>
    </submittedName>
</protein>
<accession>A0ABW7H294</accession>
<dbReference type="InterPro" id="IPR036259">
    <property type="entry name" value="MFS_trans_sf"/>
</dbReference>
<feature type="transmembrane region" description="Helical" evidence="7">
    <location>
        <begin position="287"/>
        <end position="309"/>
    </location>
</feature>
<dbReference type="SUPFAM" id="SSF103473">
    <property type="entry name" value="MFS general substrate transporter"/>
    <property type="match status" value="1"/>
</dbReference>
<dbReference type="Proteomes" id="UP001606303">
    <property type="component" value="Unassembled WGS sequence"/>
</dbReference>
<keyword evidence="4 7" id="KW-0812">Transmembrane</keyword>
<evidence type="ECO:0000256" key="6">
    <source>
        <dbReference type="ARBA" id="ARBA00023136"/>
    </source>
</evidence>
<evidence type="ECO:0000256" key="5">
    <source>
        <dbReference type="ARBA" id="ARBA00022989"/>
    </source>
</evidence>
<dbReference type="RefSeq" id="WP_394386388.1">
    <property type="nucleotide sequence ID" value="NZ_JBIGIB010000005.1"/>
</dbReference>
<dbReference type="InterPro" id="IPR011701">
    <property type="entry name" value="MFS"/>
</dbReference>
<dbReference type="NCBIfam" id="NF008397">
    <property type="entry name" value="PRK11195.1"/>
    <property type="match status" value="1"/>
</dbReference>
<evidence type="ECO:0000256" key="1">
    <source>
        <dbReference type="ARBA" id="ARBA00004651"/>
    </source>
</evidence>
<keyword evidence="6 7" id="KW-0472">Membrane</keyword>
<evidence type="ECO:0000313" key="9">
    <source>
        <dbReference type="Proteomes" id="UP001606303"/>
    </source>
</evidence>
<feature type="transmembrane region" description="Helical" evidence="7">
    <location>
        <begin position="373"/>
        <end position="395"/>
    </location>
</feature>
<evidence type="ECO:0000256" key="4">
    <source>
        <dbReference type="ARBA" id="ARBA00022692"/>
    </source>
</evidence>
<reference evidence="8 9" key="1">
    <citation type="submission" date="2024-08" db="EMBL/GenBank/DDBJ databases">
        <authorList>
            <person name="Lu H."/>
        </authorList>
    </citation>
    <scope>NUCLEOTIDE SEQUENCE [LARGE SCALE GENOMIC DNA]</scope>
    <source>
        <strain evidence="8 9">BYS87W</strain>
    </source>
</reference>
<evidence type="ECO:0000313" key="8">
    <source>
        <dbReference type="EMBL" id="MFG6468305.1"/>
    </source>
</evidence>
<dbReference type="Pfam" id="PF07690">
    <property type="entry name" value="MFS_1"/>
    <property type="match status" value="1"/>
</dbReference>
<feature type="transmembrane region" description="Helical" evidence="7">
    <location>
        <begin position="252"/>
        <end position="275"/>
    </location>
</feature>
<feature type="transmembrane region" description="Helical" evidence="7">
    <location>
        <begin position="181"/>
        <end position="206"/>
    </location>
</feature>
<evidence type="ECO:0000256" key="2">
    <source>
        <dbReference type="ARBA" id="ARBA00022448"/>
    </source>
</evidence>
<evidence type="ECO:0000256" key="3">
    <source>
        <dbReference type="ARBA" id="ARBA00022475"/>
    </source>
</evidence>
<keyword evidence="3" id="KW-1003">Cell membrane</keyword>
<dbReference type="Gene3D" id="1.20.1250.20">
    <property type="entry name" value="MFS general substrate transporter like domains"/>
    <property type="match status" value="1"/>
</dbReference>
<feature type="transmembrane region" description="Helical" evidence="7">
    <location>
        <begin position="339"/>
        <end position="361"/>
    </location>
</feature>
<feature type="transmembrane region" description="Helical" evidence="7">
    <location>
        <begin position="33"/>
        <end position="55"/>
    </location>
</feature>
<proteinExistence type="predicted"/>
<organism evidence="8 9">
    <name type="scientific">Pelomonas baiyunensis</name>
    <dbReference type="NCBI Taxonomy" id="3299026"/>
    <lineage>
        <taxon>Bacteria</taxon>
        <taxon>Pseudomonadati</taxon>
        <taxon>Pseudomonadota</taxon>
        <taxon>Betaproteobacteria</taxon>
        <taxon>Burkholderiales</taxon>
        <taxon>Sphaerotilaceae</taxon>
        <taxon>Roseateles</taxon>
    </lineage>
</organism>
<dbReference type="EMBL" id="JBIGIB010000005">
    <property type="protein sequence ID" value="MFG6468305.1"/>
    <property type="molecule type" value="Genomic_DNA"/>
</dbReference>
<dbReference type="PANTHER" id="PTHR43266">
    <property type="entry name" value="MACROLIDE-EFFLUX PROTEIN"/>
    <property type="match status" value="1"/>
</dbReference>
<dbReference type="PANTHER" id="PTHR43266:SF2">
    <property type="entry name" value="MAJOR FACILITATOR SUPERFAMILY (MFS) PROFILE DOMAIN-CONTAINING PROTEIN"/>
    <property type="match status" value="1"/>
</dbReference>
<feature type="transmembrane region" description="Helical" evidence="7">
    <location>
        <begin position="103"/>
        <end position="130"/>
    </location>
</feature>
<feature type="transmembrane region" description="Helical" evidence="7">
    <location>
        <begin position="62"/>
        <end position="83"/>
    </location>
</feature>
<comment type="caution">
    <text evidence="8">The sequence shown here is derived from an EMBL/GenBank/DDBJ whole genome shotgun (WGS) entry which is preliminary data.</text>
</comment>
<comment type="subcellular location">
    <subcellularLocation>
        <location evidence="1">Cell membrane</location>
        <topology evidence="1">Multi-pass membrane protein</topology>
    </subcellularLocation>
</comment>
<name>A0ABW7H294_9BURK</name>
<feature type="transmembrane region" description="Helical" evidence="7">
    <location>
        <begin position="401"/>
        <end position="424"/>
    </location>
</feature>
<gene>
    <name evidence="8" type="primary">lplT</name>
    <name evidence="8" type="ORF">ACG01O_16885</name>
</gene>
<keyword evidence="9" id="KW-1185">Reference proteome</keyword>
<evidence type="ECO:0000256" key="7">
    <source>
        <dbReference type="SAM" id="Phobius"/>
    </source>
</evidence>
<sequence length="436" mass="44091">MPAPAHPPHAACGIAAPCPSAAPPLPPGFRRLMAAQFTSALADNALLIVALAALVQQGYAAWWAPLLKVGLMAAYVLLAPWVGPLADAFAKGRVMAAMNVVKMLGLALLAVGLHPVAALAVVGLGAAAYAPAKYGLVTELATPAALVRANGWIEISVVSAALLGAGLGGALVSPWWLGSAWATACAALGLPVNTLTASLAALLLIYGTSSVLNAGIPDSGQRQPSAALHPAALLREFRAANLRLWRDAEGSLSLAATTLFWGVGATLQFAVLRWAGEVLHLPLSQAAYLQATVAVGVIAGAAAAGRWLALHQARHGLWAGVALGLLMPVVAQIDQLTTAALTLALVGAVGGAMVVPLNALLQHRGAVLLSAGRSIAVQGFNENLSVLAMLAAYAVCEAAGVPIGVTLSGLGVLVAGAIAGLMGVEARRRKYSPRDL</sequence>
<keyword evidence="5 7" id="KW-1133">Transmembrane helix</keyword>
<feature type="transmembrane region" description="Helical" evidence="7">
    <location>
        <begin position="151"/>
        <end position="175"/>
    </location>
</feature>
<feature type="transmembrane region" description="Helical" evidence="7">
    <location>
        <begin position="316"/>
        <end position="333"/>
    </location>
</feature>